<proteinExistence type="predicted"/>
<name>A0ABY4WHA0_9BACL</name>
<keyword evidence="2" id="KW-1185">Reference proteome</keyword>
<dbReference type="RefSeq" id="WP_251873639.1">
    <property type="nucleotide sequence ID" value="NZ_CP098755.1"/>
</dbReference>
<gene>
    <name evidence="1" type="ORF">NDK47_04295</name>
</gene>
<dbReference type="EMBL" id="CP098755">
    <property type="protein sequence ID" value="USG66530.1"/>
    <property type="molecule type" value="Genomic_DNA"/>
</dbReference>
<sequence length="115" mass="13755">MFITKNHTDFGNKENSNLHEHLEELAVQEGAELEYYNCLRKAVEALQNTSDDWASVIYEWEEEERNREIESRRILSFIGTCDDCNKENQMGYYLYNSWDVPVMAYCEKCYGRKKY</sequence>
<protein>
    <recommendedName>
        <fullName evidence="3">DksA C4-type domain-containing protein</fullName>
    </recommendedName>
</protein>
<dbReference type="Proteomes" id="UP001056500">
    <property type="component" value="Chromosome"/>
</dbReference>
<evidence type="ECO:0000313" key="2">
    <source>
        <dbReference type="Proteomes" id="UP001056500"/>
    </source>
</evidence>
<organism evidence="1 2">
    <name type="scientific">Brevibacillus ruminantium</name>
    <dbReference type="NCBI Taxonomy" id="2950604"/>
    <lineage>
        <taxon>Bacteria</taxon>
        <taxon>Bacillati</taxon>
        <taxon>Bacillota</taxon>
        <taxon>Bacilli</taxon>
        <taxon>Bacillales</taxon>
        <taxon>Paenibacillaceae</taxon>
        <taxon>Brevibacillus</taxon>
    </lineage>
</organism>
<evidence type="ECO:0008006" key="3">
    <source>
        <dbReference type="Google" id="ProtNLM"/>
    </source>
</evidence>
<accession>A0ABY4WHA0</accession>
<evidence type="ECO:0000313" key="1">
    <source>
        <dbReference type="EMBL" id="USG66530.1"/>
    </source>
</evidence>
<reference evidence="1" key="1">
    <citation type="submission" date="2022-06" db="EMBL/GenBank/DDBJ databases">
        <title>Genome sequencing of Brevibacillus sp. BB3-R1.</title>
        <authorList>
            <person name="Heo J."/>
            <person name="Lee D."/>
            <person name="Won M."/>
            <person name="Han B.-H."/>
            <person name="Hong S.-B."/>
            <person name="Kwon S.-W."/>
        </authorList>
    </citation>
    <scope>NUCLEOTIDE SEQUENCE</scope>
    <source>
        <strain evidence="1">BB3-R1</strain>
    </source>
</reference>